<gene>
    <name evidence="2" type="ORF">AWB65_06411</name>
</gene>
<feature type="region of interest" description="Disordered" evidence="1">
    <location>
        <begin position="40"/>
        <end position="60"/>
    </location>
</feature>
<keyword evidence="3" id="KW-1185">Reference proteome</keyword>
<evidence type="ECO:0000313" key="2">
    <source>
        <dbReference type="EMBL" id="SAL66924.1"/>
    </source>
</evidence>
<comment type="caution">
    <text evidence="2">The sequence shown here is derived from an EMBL/GenBank/DDBJ whole genome shotgun (WGS) entry which is preliminary data.</text>
</comment>
<evidence type="ECO:0008006" key="4">
    <source>
        <dbReference type="Google" id="ProtNLM"/>
    </source>
</evidence>
<dbReference type="AlphaFoldDB" id="A0A158JDJ3"/>
<evidence type="ECO:0000256" key="1">
    <source>
        <dbReference type="SAM" id="MobiDB-lite"/>
    </source>
</evidence>
<dbReference type="EMBL" id="FCNW02000081">
    <property type="protein sequence ID" value="SAL66924.1"/>
    <property type="molecule type" value="Genomic_DNA"/>
</dbReference>
<reference evidence="2" key="1">
    <citation type="submission" date="2016-01" db="EMBL/GenBank/DDBJ databases">
        <authorList>
            <person name="Peeters C."/>
        </authorList>
    </citation>
    <scope>NUCLEOTIDE SEQUENCE [LARGE SCALE GENOMIC DNA]</scope>
    <source>
        <strain evidence="2">LMG 22934</strain>
    </source>
</reference>
<sequence length="60" mass="6899">MEDQKEQDRIRRRAYDLWERQGSPEGRAEEFWEQAKSILAEEDLQSASTASESPSDPNSG</sequence>
<dbReference type="InterPro" id="IPR021327">
    <property type="entry name" value="DUF2934"/>
</dbReference>
<evidence type="ECO:0000313" key="3">
    <source>
        <dbReference type="Proteomes" id="UP000054977"/>
    </source>
</evidence>
<dbReference type="STRING" id="326474.AWB65_06411"/>
<accession>A0A158JDJ3</accession>
<dbReference type="OrthoDB" id="8909820at2"/>
<dbReference type="Pfam" id="PF11154">
    <property type="entry name" value="DUF2934"/>
    <property type="match status" value="1"/>
</dbReference>
<feature type="compositionally biased region" description="Polar residues" evidence="1">
    <location>
        <begin position="45"/>
        <end position="60"/>
    </location>
</feature>
<protein>
    <recommendedName>
        <fullName evidence="4">DUF2934 domain-containing protein</fullName>
    </recommendedName>
</protein>
<proteinExistence type="predicted"/>
<dbReference type="Proteomes" id="UP000054977">
    <property type="component" value="Unassembled WGS sequence"/>
</dbReference>
<dbReference type="RefSeq" id="WP_087670891.1">
    <property type="nucleotide sequence ID" value="NZ_FCNW02000081.1"/>
</dbReference>
<name>A0A158JDJ3_9BURK</name>
<organism evidence="2 3">
    <name type="scientific">Caballeronia humi</name>
    <dbReference type="NCBI Taxonomy" id="326474"/>
    <lineage>
        <taxon>Bacteria</taxon>
        <taxon>Pseudomonadati</taxon>
        <taxon>Pseudomonadota</taxon>
        <taxon>Betaproteobacteria</taxon>
        <taxon>Burkholderiales</taxon>
        <taxon>Burkholderiaceae</taxon>
        <taxon>Caballeronia</taxon>
    </lineage>
</organism>